<feature type="compositionally biased region" description="Polar residues" evidence="1">
    <location>
        <begin position="389"/>
        <end position="403"/>
    </location>
</feature>
<feature type="signal peptide" evidence="3">
    <location>
        <begin position="1"/>
        <end position="18"/>
    </location>
</feature>
<keyword evidence="3" id="KW-0732">Signal</keyword>
<dbReference type="Proteomes" id="UP001355207">
    <property type="component" value="Chromosome 2"/>
</dbReference>
<evidence type="ECO:0000313" key="4">
    <source>
        <dbReference type="EMBL" id="WWC87150.1"/>
    </source>
</evidence>
<sequence length="683" mass="74635">MAFLGSAIIVLGGLSVDSRVLPRGNVGSQGSPLLLGPNGNNGGGGTAASAVTNKSSTQNNDNNNSSDNDDDEDTSTTSTTSTSVSSTSTSNSSTSTLFTITESTKTTTSSSAGTSSSSTPTTSSSTASAESQIHENANRLPSDPPKQPSSIRYLVPVFLLIVITLAGFGYQKYRKRKKRRSRSSMAGKDFENLMKNGNDPFINDPCVKNENNNNRGWKQIPLDEDEKNDYDEDVWNSKMDNYGYDNDVPQLRWEQGLNDSYNNTNNSGLIRSGQFVSAGQKGWGWKESWNNFKSARGKNDYGLDKLEQGYDLQQEEQEEQVEEEKTTMKLVKSGLTSEATVTNLSKLTSINEHQYQGIAIDEDDNMQNTRSADKQRLKSKLERNKSPNKRSSQSTSPPFRTNQDMVANQQQIIPEAPEWIRPRSVSPTNMNILSPPMQPHLFFQPTPPTQSNKKMIEPSMISEYSELDDNATMFTISQGNTPIIPSLSPSLVPAMETSEKNQKKMKMPRIPSTASALAGIDSFSVVSSNKANISNKQDKPISGKKGGYKSSGLSSVPESSKPLKRSTAIQNLSITSPSTLSPPHANGKMLKKNRVEKKQLKANNQVEDILKASWSGRALITSPPLNGDENDSQSNTLSSQNNKEFANKVNNKIVPGMMSPGLDQLSNTNGIEQRLALLKNVQI</sequence>
<protein>
    <submittedName>
        <fullName evidence="4">Uncharacterized protein</fullName>
    </submittedName>
</protein>
<feature type="compositionally biased region" description="Polar residues" evidence="1">
    <location>
        <begin position="632"/>
        <end position="643"/>
    </location>
</feature>
<dbReference type="RefSeq" id="XP_066073913.1">
    <property type="nucleotide sequence ID" value="XM_066217816.1"/>
</dbReference>
<feature type="compositionally biased region" description="Basic and acidic residues" evidence="1">
    <location>
        <begin position="371"/>
        <end position="385"/>
    </location>
</feature>
<evidence type="ECO:0000313" key="5">
    <source>
        <dbReference type="Proteomes" id="UP001355207"/>
    </source>
</evidence>
<feature type="region of interest" description="Disordered" evidence="1">
    <location>
        <begin position="530"/>
        <end position="586"/>
    </location>
</feature>
<feature type="compositionally biased region" description="Low complexity" evidence="1">
    <location>
        <begin position="29"/>
        <end position="38"/>
    </location>
</feature>
<evidence type="ECO:0000256" key="3">
    <source>
        <dbReference type="SAM" id="SignalP"/>
    </source>
</evidence>
<keyword evidence="2" id="KW-1133">Transmembrane helix</keyword>
<feature type="compositionally biased region" description="Low complexity" evidence="1">
    <location>
        <begin position="52"/>
        <end position="66"/>
    </location>
</feature>
<feature type="compositionally biased region" description="Low complexity" evidence="1">
    <location>
        <begin position="75"/>
        <end position="131"/>
    </location>
</feature>
<keyword evidence="2" id="KW-0812">Transmembrane</keyword>
<evidence type="ECO:0000256" key="1">
    <source>
        <dbReference type="SAM" id="MobiDB-lite"/>
    </source>
</evidence>
<dbReference type="AlphaFoldDB" id="A0AAX4JRH1"/>
<reference evidence="4 5" key="1">
    <citation type="submission" date="2024-01" db="EMBL/GenBank/DDBJ databases">
        <title>Comparative genomics of Cryptococcus and Kwoniella reveals pathogenesis evolution and contrasting modes of karyotype evolution via chromosome fusion or intercentromeric recombination.</title>
        <authorList>
            <person name="Coelho M.A."/>
            <person name="David-Palma M."/>
            <person name="Shea T."/>
            <person name="Bowers K."/>
            <person name="McGinley-Smith S."/>
            <person name="Mohammad A.W."/>
            <person name="Gnirke A."/>
            <person name="Yurkov A.M."/>
            <person name="Nowrousian M."/>
            <person name="Sun S."/>
            <person name="Cuomo C.A."/>
            <person name="Heitman J."/>
        </authorList>
    </citation>
    <scope>NUCLEOTIDE SEQUENCE [LARGE SCALE GENOMIC DNA]</scope>
    <source>
        <strain evidence="4 5">CBS 6074</strain>
    </source>
</reference>
<feature type="chain" id="PRO_5043466737" evidence="3">
    <location>
        <begin position="19"/>
        <end position="683"/>
    </location>
</feature>
<keyword evidence="5" id="KW-1185">Reference proteome</keyword>
<name>A0AAX4JRH1_9TREE</name>
<accession>A0AAX4JRH1</accession>
<feature type="region of interest" description="Disordered" evidence="1">
    <location>
        <begin position="29"/>
        <end position="147"/>
    </location>
</feature>
<feature type="region of interest" description="Disordered" evidence="1">
    <location>
        <begin position="358"/>
        <end position="403"/>
    </location>
</feature>
<gene>
    <name evidence="4" type="ORF">L201_002036</name>
</gene>
<evidence type="ECO:0000256" key="2">
    <source>
        <dbReference type="SAM" id="Phobius"/>
    </source>
</evidence>
<feature type="compositionally biased region" description="Low complexity" evidence="1">
    <location>
        <begin position="572"/>
        <end position="583"/>
    </location>
</feature>
<keyword evidence="2" id="KW-0472">Membrane</keyword>
<organism evidence="4 5">
    <name type="scientific">Kwoniella dendrophila CBS 6074</name>
    <dbReference type="NCBI Taxonomy" id="1295534"/>
    <lineage>
        <taxon>Eukaryota</taxon>
        <taxon>Fungi</taxon>
        <taxon>Dikarya</taxon>
        <taxon>Basidiomycota</taxon>
        <taxon>Agaricomycotina</taxon>
        <taxon>Tremellomycetes</taxon>
        <taxon>Tremellales</taxon>
        <taxon>Cryptococcaceae</taxon>
        <taxon>Kwoniella</taxon>
    </lineage>
</organism>
<dbReference type="EMBL" id="CP144099">
    <property type="protein sequence ID" value="WWC87150.1"/>
    <property type="molecule type" value="Genomic_DNA"/>
</dbReference>
<feature type="transmembrane region" description="Helical" evidence="2">
    <location>
        <begin position="151"/>
        <end position="170"/>
    </location>
</feature>
<dbReference type="GeneID" id="91092708"/>
<feature type="region of interest" description="Disordered" evidence="1">
    <location>
        <begin position="620"/>
        <end position="643"/>
    </location>
</feature>
<proteinExistence type="predicted"/>